<dbReference type="AlphaFoldDB" id="A0A392VFL9"/>
<dbReference type="EMBL" id="LXQA011159139">
    <property type="protein sequence ID" value="MCI87164.1"/>
    <property type="molecule type" value="Genomic_DNA"/>
</dbReference>
<accession>A0A392VFL9</accession>
<dbReference type="Proteomes" id="UP000265520">
    <property type="component" value="Unassembled WGS sequence"/>
</dbReference>
<feature type="non-terminal residue" evidence="1">
    <location>
        <position position="48"/>
    </location>
</feature>
<proteinExistence type="predicted"/>
<protein>
    <submittedName>
        <fullName evidence="1">Uncharacterized protein</fullName>
    </submittedName>
</protein>
<name>A0A392VFL9_9FABA</name>
<reference evidence="1 2" key="1">
    <citation type="journal article" date="2018" name="Front. Plant Sci.">
        <title>Red Clover (Trifolium pratense) and Zigzag Clover (T. medium) - A Picture of Genomic Similarities and Differences.</title>
        <authorList>
            <person name="Dluhosova J."/>
            <person name="Istvanek J."/>
            <person name="Nedelnik J."/>
            <person name="Repkova J."/>
        </authorList>
    </citation>
    <scope>NUCLEOTIDE SEQUENCE [LARGE SCALE GENOMIC DNA]</scope>
    <source>
        <strain evidence="2">cv. 10/8</strain>
        <tissue evidence="1">Leaf</tissue>
    </source>
</reference>
<evidence type="ECO:0000313" key="2">
    <source>
        <dbReference type="Proteomes" id="UP000265520"/>
    </source>
</evidence>
<comment type="caution">
    <text evidence="1">The sequence shown here is derived from an EMBL/GenBank/DDBJ whole genome shotgun (WGS) entry which is preliminary data.</text>
</comment>
<keyword evidence="2" id="KW-1185">Reference proteome</keyword>
<sequence length="48" mass="4884">MTGKGKAKSAVNPMITVEGVMLVVEGSRVTELAIGAVEGVICHMIAQG</sequence>
<evidence type="ECO:0000313" key="1">
    <source>
        <dbReference type="EMBL" id="MCI87164.1"/>
    </source>
</evidence>
<organism evidence="1 2">
    <name type="scientific">Trifolium medium</name>
    <dbReference type="NCBI Taxonomy" id="97028"/>
    <lineage>
        <taxon>Eukaryota</taxon>
        <taxon>Viridiplantae</taxon>
        <taxon>Streptophyta</taxon>
        <taxon>Embryophyta</taxon>
        <taxon>Tracheophyta</taxon>
        <taxon>Spermatophyta</taxon>
        <taxon>Magnoliopsida</taxon>
        <taxon>eudicotyledons</taxon>
        <taxon>Gunneridae</taxon>
        <taxon>Pentapetalae</taxon>
        <taxon>rosids</taxon>
        <taxon>fabids</taxon>
        <taxon>Fabales</taxon>
        <taxon>Fabaceae</taxon>
        <taxon>Papilionoideae</taxon>
        <taxon>50 kb inversion clade</taxon>
        <taxon>NPAAA clade</taxon>
        <taxon>Hologalegina</taxon>
        <taxon>IRL clade</taxon>
        <taxon>Trifolieae</taxon>
        <taxon>Trifolium</taxon>
    </lineage>
</organism>